<sequence>MMHTTTISLHHRVLFIFRYCLLFSSSNERECFWQSGFFHYIDFLSSSLNLPVFGKILCRRL</sequence>
<feature type="signal peptide" evidence="1">
    <location>
        <begin position="1"/>
        <end position="26"/>
    </location>
</feature>
<dbReference type="AlphaFoldDB" id="A0A8T0H1A1"/>
<organism evidence="2 3">
    <name type="scientific">Ceratodon purpureus</name>
    <name type="common">Fire moss</name>
    <name type="synonym">Dicranum purpureum</name>
    <dbReference type="NCBI Taxonomy" id="3225"/>
    <lineage>
        <taxon>Eukaryota</taxon>
        <taxon>Viridiplantae</taxon>
        <taxon>Streptophyta</taxon>
        <taxon>Embryophyta</taxon>
        <taxon>Bryophyta</taxon>
        <taxon>Bryophytina</taxon>
        <taxon>Bryopsida</taxon>
        <taxon>Dicranidae</taxon>
        <taxon>Pseudoditrichales</taxon>
        <taxon>Ditrichaceae</taxon>
        <taxon>Ceratodon</taxon>
    </lineage>
</organism>
<proteinExistence type="predicted"/>
<protein>
    <submittedName>
        <fullName evidence="2">Uncharacterized protein</fullName>
    </submittedName>
</protein>
<evidence type="ECO:0000313" key="2">
    <source>
        <dbReference type="EMBL" id="KAG0564134.1"/>
    </source>
</evidence>
<feature type="chain" id="PRO_5035809509" evidence="1">
    <location>
        <begin position="27"/>
        <end position="61"/>
    </location>
</feature>
<evidence type="ECO:0000313" key="3">
    <source>
        <dbReference type="Proteomes" id="UP000822688"/>
    </source>
</evidence>
<accession>A0A8T0H1A1</accession>
<keyword evidence="1" id="KW-0732">Signal</keyword>
<evidence type="ECO:0000256" key="1">
    <source>
        <dbReference type="SAM" id="SignalP"/>
    </source>
</evidence>
<dbReference type="Proteomes" id="UP000822688">
    <property type="component" value="Chromosome 8"/>
</dbReference>
<gene>
    <name evidence="2" type="ORF">KC19_8G086000</name>
</gene>
<dbReference type="EMBL" id="CM026429">
    <property type="protein sequence ID" value="KAG0564134.1"/>
    <property type="molecule type" value="Genomic_DNA"/>
</dbReference>
<comment type="caution">
    <text evidence="2">The sequence shown here is derived from an EMBL/GenBank/DDBJ whole genome shotgun (WGS) entry which is preliminary data.</text>
</comment>
<keyword evidence="3" id="KW-1185">Reference proteome</keyword>
<name>A0A8T0H1A1_CERPU</name>
<reference evidence="2" key="1">
    <citation type="submission" date="2020-06" db="EMBL/GenBank/DDBJ databases">
        <title>WGS assembly of Ceratodon purpureus strain R40.</title>
        <authorList>
            <person name="Carey S.B."/>
            <person name="Jenkins J."/>
            <person name="Shu S."/>
            <person name="Lovell J.T."/>
            <person name="Sreedasyam A."/>
            <person name="Maumus F."/>
            <person name="Tiley G.P."/>
            <person name="Fernandez-Pozo N."/>
            <person name="Barry K."/>
            <person name="Chen C."/>
            <person name="Wang M."/>
            <person name="Lipzen A."/>
            <person name="Daum C."/>
            <person name="Saski C.A."/>
            <person name="Payton A.C."/>
            <person name="Mcbreen J.C."/>
            <person name="Conrad R.E."/>
            <person name="Kollar L.M."/>
            <person name="Olsson S."/>
            <person name="Huttunen S."/>
            <person name="Landis J.B."/>
            <person name="Wickett N.J."/>
            <person name="Johnson M.G."/>
            <person name="Rensing S.A."/>
            <person name="Grimwood J."/>
            <person name="Schmutz J."/>
            <person name="Mcdaniel S.F."/>
        </authorList>
    </citation>
    <scope>NUCLEOTIDE SEQUENCE</scope>
    <source>
        <strain evidence="2">R40</strain>
    </source>
</reference>